<organism evidence="5 6">
    <name type="scientific">Emiliania huxleyi (strain CCMP1516)</name>
    <dbReference type="NCBI Taxonomy" id="280463"/>
    <lineage>
        <taxon>Eukaryota</taxon>
        <taxon>Haptista</taxon>
        <taxon>Haptophyta</taxon>
        <taxon>Prymnesiophyceae</taxon>
        <taxon>Isochrysidales</taxon>
        <taxon>Noelaerhabdaceae</taxon>
        <taxon>Emiliania</taxon>
    </lineage>
</organism>
<dbReference type="Pfam" id="PF00280">
    <property type="entry name" value="potato_inhibit"/>
    <property type="match status" value="1"/>
</dbReference>
<evidence type="ECO:0000256" key="1">
    <source>
        <dbReference type="ARBA" id="ARBA00008210"/>
    </source>
</evidence>
<protein>
    <recommendedName>
        <fullName evidence="7">Subtilisin inhibitor 1</fullName>
    </recommendedName>
</protein>
<dbReference type="GeneID" id="17259688"/>
<evidence type="ECO:0008006" key="7">
    <source>
        <dbReference type="Google" id="ProtNLM"/>
    </source>
</evidence>
<dbReference type="AlphaFoldDB" id="A0A0D3IQS2"/>
<reference evidence="6" key="1">
    <citation type="journal article" date="2013" name="Nature">
        <title>Pan genome of the phytoplankton Emiliania underpins its global distribution.</title>
        <authorList>
            <person name="Read B.A."/>
            <person name="Kegel J."/>
            <person name="Klute M.J."/>
            <person name="Kuo A."/>
            <person name="Lefebvre S.C."/>
            <person name="Maumus F."/>
            <person name="Mayer C."/>
            <person name="Miller J."/>
            <person name="Monier A."/>
            <person name="Salamov A."/>
            <person name="Young J."/>
            <person name="Aguilar M."/>
            <person name="Claverie J.M."/>
            <person name="Frickenhaus S."/>
            <person name="Gonzalez K."/>
            <person name="Herman E.K."/>
            <person name="Lin Y.C."/>
            <person name="Napier J."/>
            <person name="Ogata H."/>
            <person name="Sarno A.F."/>
            <person name="Shmutz J."/>
            <person name="Schroeder D."/>
            <person name="de Vargas C."/>
            <person name="Verret F."/>
            <person name="von Dassow P."/>
            <person name="Valentin K."/>
            <person name="Van de Peer Y."/>
            <person name="Wheeler G."/>
            <person name="Dacks J.B."/>
            <person name="Delwiche C.F."/>
            <person name="Dyhrman S.T."/>
            <person name="Glockner G."/>
            <person name="John U."/>
            <person name="Richards T."/>
            <person name="Worden A.Z."/>
            <person name="Zhang X."/>
            <person name="Grigoriev I.V."/>
            <person name="Allen A.E."/>
            <person name="Bidle K."/>
            <person name="Borodovsky M."/>
            <person name="Bowler C."/>
            <person name="Brownlee C."/>
            <person name="Cock J.M."/>
            <person name="Elias M."/>
            <person name="Gladyshev V.N."/>
            <person name="Groth M."/>
            <person name="Guda C."/>
            <person name="Hadaegh A."/>
            <person name="Iglesias-Rodriguez M.D."/>
            <person name="Jenkins J."/>
            <person name="Jones B.M."/>
            <person name="Lawson T."/>
            <person name="Leese F."/>
            <person name="Lindquist E."/>
            <person name="Lobanov A."/>
            <person name="Lomsadze A."/>
            <person name="Malik S.B."/>
            <person name="Marsh M.E."/>
            <person name="Mackinder L."/>
            <person name="Mock T."/>
            <person name="Mueller-Roeber B."/>
            <person name="Pagarete A."/>
            <person name="Parker M."/>
            <person name="Probert I."/>
            <person name="Quesneville H."/>
            <person name="Raines C."/>
            <person name="Rensing S.A."/>
            <person name="Riano-Pachon D.M."/>
            <person name="Richier S."/>
            <person name="Rokitta S."/>
            <person name="Shiraiwa Y."/>
            <person name="Soanes D.M."/>
            <person name="van der Giezen M."/>
            <person name="Wahlund T.M."/>
            <person name="Williams B."/>
            <person name="Wilson W."/>
            <person name="Wolfe G."/>
            <person name="Wurch L.L."/>
        </authorList>
    </citation>
    <scope>NUCLEOTIDE SEQUENCE</scope>
</reference>
<evidence type="ECO:0000313" key="5">
    <source>
        <dbReference type="EnsemblProtists" id="EOD13607"/>
    </source>
</evidence>
<keyword evidence="6" id="KW-1185">Reference proteome</keyword>
<evidence type="ECO:0000313" key="6">
    <source>
        <dbReference type="Proteomes" id="UP000013827"/>
    </source>
</evidence>
<dbReference type="PaxDb" id="2903-EOD13607"/>
<comment type="similarity">
    <text evidence="1">Belongs to the protease inhibitor I13 (potato type I serine protease inhibitor) family.</text>
</comment>
<dbReference type="Gene3D" id="3.30.10.10">
    <property type="entry name" value="Trypsin Inhibitor V, subunit A"/>
    <property type="match status" value="1"/>
</dbReference>
<dbReference type="Proteomes" id="UP000013827">
    <property type="component" value="Unassembled WGS sequence"/>
</dbReference>
<dbReference type="EnsemblProtists" id="EOD13607">
    <property type="protein sequence ID" value="EOD13607"/>
    <property type="gene ID" value="EMIHUDRAFT_357028"/>
</dbReference>
<dbReference type="GO" id="GO:0004867">
    <property type="term" value="F:serine-type endopeptidase inhibitor activity"/>
    <property type="evidence" value="ECO:0007669"/>
    <property type="project" value="UniProtKB-KW"/>
</dbReference>
<evidence type="ECO:0000256" key="2">
    <source>
        <dbReference type="ARBA" id="ARBA00022690"/>
    </source>
</evidence>
<dbReference type="GO" id="GO:0009611">
    <property type="term" value="P:response to wounding"/>
    <property type="evidence" value="ECO:0007669"/>
    <property type="project" value="InterPro"/>
</dbReference>
<dbReference type="KEGG" id="ehx:EMIHUDRAFT_357028"/>
<accession>A0A0D3IQS2</accession>
<evidence type="ECO:0000256" key="3">
    <source>
        <dbReference type="ARBA" id="ARBA00022900"/>
    </source>
</evidence>
<dbReference type="SUPFAM" id="SSF54654">
    <property type="entry name" value="CI-2 family of serine protease inhibitors"/>
    <property type="match status" value="1"/>
</dbReference>
<keyword evidence="2" id="KW-0646">Protease inhibitor</keyword>
<dbReference type="PANTHER" id="PTHR33091">
    <property type="entry name" value="PROTEIN, PUTATIVE, EXPRESSED-RELATED"/>
    <property type="match status" value="1"/>
</dbReference>
<sequence>IEKPEGVRNMGSYDALFYTEEQQRRLGVDESGAKVARDRSKFFAPEAAPAASGRFPEHWGRPPLKQTRDLRPLPGGYGMGSGTLAKWVAEKMAVDAAGGAGSGAGASAARSWPDLVGSSGEAAAAAIRAARPDLSVSLVGVDDMMTMDFREDRVRIRVKEDGTVDSVPQVG</sequence>
<dbReference type="InterPro" id="IPR000864">
    <property type="entry name" value="Prot_inh_pot1"/>
</dbReference>
<dbReference type="PANTHER" id="PTHR33091:SF29">
    <property type="entry name" value="SUBTILISIN INHIBITOR 1"/>
    <property type="match status" value="1"/>
</dbReference>
<feature type="region of interest" description="Disordered" evidence="4">
    <location>
        <begin position="45"/>
        <end position="75"/>
    </location>
</feature>
<proteinExistence type="inferred from homology"/>
<name>A0A0D3IQS2_EMIH1</name>
<evidence type="ECO:0000256" key="4">
    <source>
        <dbReference type="SAM" id="MobiDB-lite"/>
    </source>
</evidence>
<dbReference type="RefSeq" id="XP_005766036.1">
    <property type="nucleotide sequence ID" value="XM_005765979.1"/>
</dbReference>
<dbReference type="InterPro" id="IPR036354">
    <property type="entry name" value="Prot_inh_pot1_sf"/>
</dbReference>
<dbReference type="HOGENOM" id="CLU_1638500_0_0_1"/>
<keyword evidence="3" id="KW-0722">Serine protease inhibitor</keyword>
<feature type="compositionally biased region" description="Basic and acidic residues" evidence="4">
    <location>
        <begin position="55"/>
        <end position="71"/>
    </location>
</feature>
<reference evidence="5" key="2">
    <citation type="submission" date="2024-10" db="UniProtKB">
        <authorList>
            <consortium name="EnsemblProtists"/>
        </authorList>
    </citation>
    <scope>IDENTIFICATION</scope>
</reference>